<accession>A0A1A9WQA4</accession>
<name>A0A1A9WQA4_9MUSC</name>
<dbReference type="VEuPathDB" id="VectorBase:GBRI028008"/>
<reference evidence="2" key="1">
    <citation type="submission" date="2014-03" db="EMBL/GenBank/DDBJ databases">
        <authorList>
            <person name="Aksoy S."/>
            <person name="Warren W."/>
            <person name="Wilson R.K."/>
        </authorList>
    </citation>
    <scope>NUCLEOTIDE SEQUENCE [LARGE SCALE GENOMIC DNA]</scope>
    <source>
        <strain evidence="2">IAEA</strain>
    </source>
</reference>
<sequence>MNYVVDVNMFIMMGYIVFHLGNNPSNKHNQQKLTATATRTVEKLSHHYHHHRRKHIMLRKREP</sequence>
<dbReference type="EnsemblMetazoa" id="GBRI028008-RA">
    <property type="protein sequence ID" value="GBRI028008-PA"/>
    <property type="gene ID" value="GBRI028008"/>
</dbReference>
<keyword evidence="2" id="KW-1185">Reference proteome</keyword>
<reference evidence="1" key="2">
    <citation type="submission" date="2020-05" db="UniProtKB">
        <authorList>
            <consortium name="EnsemblMetazoa"/>
        </authorList>
    </citation>
    <scope>IDENTIFICATION</scope>
    <source>
        <strain evidence="1">IAEA</strain>
    </source>
</reference>
<protein>
    <submittedName>
        <fullName evidence="1">Uncharacterized protein</fullName>
    </submittedName>
</protein>
<proteinExistence type="predicted"/>
<organism evidence="1 2">
    <name type="scientific">Glossina brevipalpis</name>
    <dbReference type="NCBI Taxonomy" id="37001"/>
    <lineage>
        <taxon>Eukaryota</taxon>
        <taxon>Metazoa</taxon>
        <taxon>Ecdysozoa</taxon>
        <taxon>Arthropoda</taxon>
        <taxon>Hexapoda</taxon>
        <taxon>Insecta</taxon>
        <taxon>Pterygota</taxon>
        <taxon>Neoptera</taxon>
        <taxon>Endopterygota</taxon>
        <taxon>Diptera</taxon>
        <taxon>Brachycera</taxon>
        <taxon>Muscomorpha</taxon>
        <taxon>Hippoboscoidea</taxon>
        <taxon>Glossinidae</taxon>
        <taxon>Glossina</taxon>
    </lineage>
</organism>
<dbReference type="AlphaFoldDB" id="A0A1A9WQA4"/>
<dbReference type="Proteomes" id="UP000091820">
    <property type="component" value="Unassembled WGS sequence"/>
</dbReference>
<evidence type="ECO:0000313" key="2">
    <source>
        <dbReference type="Proteomes" id="UP000091820"/>
    </source>
</evidence>
<evidence type="ECO:0000313" key="1">
    <source>
        <dbReference type="EnsemblMetazoa" id="GBRI028008-PA"/>
    </source>
</evidence>